<evidence type="ECO:0000313" key="1">
    <source>
        <dbReference type="EMBL" id="OIQ74882.1"/>
    </source>
</evidence>
<protein>
    <submittedName>
        <fullName evidence="1">Uncharacterized protein</fullName>
    </submittedName>
</protein>
<dbReference type="EMBL" id="MLJW01002353">
    <property type="protein sequence ID" value="OIQ74882.1"/>
    <property type="molecule type" value="Genomic_DNA"/>
</dbReference>
<dbReference type="AlphaFoldDB" id="A0A1J5PUT0"/>
<sequence length="229" mass="24742">MHGGGWAVLADDGVDQLARLVERAVDHRIADDVLVGRRQKGTFVDVRAGLAVVVAGRLCGLVVTLSILHEGQYVFQRLLRQPDELVERFSQHRLNDRRSYALGDHPGTAFGIVLKAGQGIGQQVDAVGVDGVALPLAFQAGAFIGLAQRVERLGFKQRGDFRIFIAPIGVRPIRQQVESLVRFEVECRAHLLEGQLGLGERQIDDGATLAIGQCAGVAIADDLEVVQLA</sequence>
<name>A0A1J5PUT0_9ZZZZ</name>
<reference evidence="1" key="1">
    <citation type="submission" date="2016-10" db="EMBL/GenBank/DDBJ databases">
        <title>Sequence of Gallionella enrichment culture.</title>
        <authorList>
            <person name="Poehlein A."/>
            <person name="Muehling M."/>
            <person name="Daniel R."/>
        </authorList>
    </citation>
    <scope>NUCLEOTIDE SEQUENCE</scope>
</reference>
<comment type="caution">
    <text evidence="1">The sequence shown here is derived from an EMBL/GenBank/DDBJ whole genome shotgun (WGS) entry which is preliminary data.</text>
</comment>
<organism evidence="1">
    <name type="scientific">mine drainage metagenome</name>
    <dbReference type="NCBI Taxonomy" id="410659"/>
    <lineage>
        <taxon>unclassified sequences</taxon>
        <taxon>metagenomes</taxon>
        <taxon>ecological metagenomes</taxon>
    </lineage>
</organism>
<accession>A0A1J5PUT0</accession>
<proteinExistence type="predicted"/>
<gene>
    <name evidence="1" type="ORF">GALL_434620</name>
</gene>